<keyword evidence="4" id="KW-1185">Reference proteome</keyword>
<proteinExistence type="predicted"/>
<evidence type="ECO:0000256" key="1">
    <source>
        <dbReference type="SAM" id="Coils"/>
    </source>
</evidence>
<feature type="compositionally biased region" description="Basic and acidic residues" evidence="2">
    <location>
        <begin position="405"/>
        <end position="470"/>
    </location>
</feature>
<dbReference type="GO" id="GO:0009898">
    <property type="term" value="C:cytoplasmic side of plasma membrane"/>
    <property type="evidence" value="ECO:0007669"/>
    <property type="project" value="TreeGrafter"/>
</dbReference>
<dbReference type="GO" id="GO:0005771">
    <property type="term" value="C:multivesicular body"/>
    <property type="evidence" value="ECO:0007669"/>
    <property type="project" value="TreeGrafter"/>
</dbReference>
<dbReference type="PANTHER" id="PTHR22761:SF18">
    <property type="entry name" value="SORTING PROTEIN SNF7 FAMILY PROTEIN, PUTATIVE (AFU_ORTHOLOGUE AFUA_2G16692)-RELATED"/>
    <property type="match status" value="1"/>
</dbReference>
<dbReference type="Proteomes" id="UP001172673">
    <property type="component" value="Unassembled WGS sequence"/>
</dbReference>
<evidence type="ECO:0000313" key="4">
    <source>
        <dbReference type="Proteomes" id="UP001172673"/>
    </source>
</evidence>
<feature type="compositionally biased region" description="Acidic residues" evidence="2">
    <location>
        <begin position="395"/>
        <end position="404"/>
    </location>
</feature>
<feature type="coiled-coil region" evidence="1">
    <location>
        <begin position="250"/>
        <end position="284"/>
    </location>
</feature>
<keyword evidence="1" id="KW-0175">Coiled coil</keyword>
<accession>A0AA38X025</accession>
<dbReference type="Gene3D" id="6.10.140.1230">
    <property type="match status" value="1"/>
</dbReference>
<comment type="caution">
    <text evidence="3">The sequence shown here is derived from an EMBL/GenBank/DDBJ whole genome shotgun (WGS) entry which is preliminary data.</text>
</comment>
<dbReference type="GO" id="GO:0000815">
    <property type="term" value="C:ESCRT III complex"/>
    <property type="evidence" value="ECO:0007669"/>
    <property type="project" value="TreeGrafter"/>
</dbReference>
<dbReference type="GO" id="GO:0032511">
    <property type="term" value="P:late endosome to vacuole transport via multivesicular body sorting pathway"/>
    <property type="evidence" value="ECO:0007669"/>
    <property type="project" value="TreeGrafter"/>
</dbReference>
<organism evidence="3 4">
    <name type="scientific">Cladophialophora chaetospira</name>
    <dbReference type="NCBI Taxonomy" id="386627"/>
    <lineage>
        <taxon>Eukaryota</taxon>
        <taxon>Fungi</taxon>
        <taxon>Dikarya</taxon>
        <taxon>Ascomycota</taxon>
        <taxon>Pezizomycotina</taxon>
        <taxon>Eurotiomycetes</taxon>
        <taxon>Chaetothyriomycetidae</taxon>
        <taxon>Chaetothyriales</taxon>
        <taxon>Herpotrichiellaceae</taxon>
        <taxon>Cladophialophora</taxon>
    </lineage>
</organism>
<gene>
    <name evidence="3" type="ORF">H2200_011107</name>
</gene>
<reference evidence="3" key="1">
    <citation type="submission" date="2022-10" db="EMBL/GenBank/DDBJ databases">
        <title>Culturing micro-colonial fungi from biological soil crusts in the Mojave desert and describing Neophaeococcomyces mojavensis, and introducing the new genera and species Taxawa tesnikishii.</title>
        <authorList>
            <person name="Kurbessoian T."/>
            <person name="Stajich J.E."/>
        </authorList>
    </citation>
    <scope>NUCLEOTIDE SEQUENCE</scope>
    <source>
        <strain evidence="3">TK_41</strain>
    </source>
</reference>
<sequence>MSSPLDYLTAHEPLFRPTRLPSLYSDLSVQKSSNPEGYAANVTAWTSALTRLTLAGQLPPEQNLLILQTGEGLLDALSSAKYGRPSGLGCVLDEGVRAGKVVEVKDFLGAEKSIYSRSWVPSPWAVLRWGLRQAGVSWGSGSYDVDGGRLRTGKLVLVPALEEVWKRLQPGIEGRGQGLTDRVLSRDAFAREISTLLARGESEGTKSVPSISESDLQVLLRYLFRDKSALAYDQTTIKFKSPTSTTPEPITQEDRSIASLKSLIQSLQQQTTSLSTRISNLQLQASTAVENKNKTSALSALRSKKLAEKTLQTRLDTLSQLEDIYAKIEAAVSQVEILAVMESSASTLKSLNKKIGGVERVEDVLDSLREEVGKVDEVSGVLGEVGAVDQKAVLDEGEVDDELEAMEREEREKTRKVEEEATRKRLQELDALEAIRKEQQREKEREHERQDKERQLQSQDFHAEKQADKDQELEDALSSSMEKLRKLDVDDLRREGDAADRVRAGARQGQEQGDPQRQTSDQAQREPVAQEAS</sequence>
<feature type="region of interest" description="Disordered" evidence="2">
    <location>
        <begin position="394"/>
        <end position="533"/>
    </location>
</feature>
<evidence type="ECO:0000256" key="2">
    <source>
        <dbReference type="SAM" id="MobiDB-lite"/>
    </source>
</evidence>
<feature type="compositionally biased region" description="Polar residues" evidence="2">
    <location>
        <begin position="509"/>
        <end position="522"/>
    </location>
</feature>
<dbReference type="Pfam" id="PF03357">
    <property type="entry name" value="Snf7"/>
    <property type="match status" value="1"/>
</dbReference>
<protein>
    <recommendedName>
        <fullName evidence="5">SNF7 family protein</fullName>
    </recommendedName>
</protein>
<name>A0AA38X025_9EURO</name>
<evidence type="ECO:0008006" key="5">
    <source>
        <dbReference type="Google" id="ProtNLM"/>
    </source>
</evidence>
<dbReference type="InterPro" id="IPR005024">
    <property type="entry name" value="Snf7_fam"/>
</dbReference>
<dbReference type="GO" id="GO:0006900">
    <property type="term" value="P:vesicle budding from membrane"/>
    <property type="evidence" value="ECO:0007669"/>
    <property type="project" value="TreeGrafter"/>
</dbReference>
<dbReference type="EMBL" id="JAPDRK010000019">
    <property type="protein sequence ID" value="KAJ9604273.1"/>
    <property type="molecule type" value="Genomic_DNA"/>
</dbReference>
<dbReference type="AlphaFoldDB" id="A0AA38X025"/>
<evidence type="ECO:0000313" key="3">
    <source>
        <dbReference type="EMBL" id="KAJ9604273.1"/>
    </source>
</evidence>
<dbReference type="PANTHER" id="PTHR22761">
    <property type="entry name" value="CHARGED MULTIVESICULAR BODY PROTEIN"/>
    <property type="match status" value="1"/>
</dbReference>
<feature type="compositionally biased region" description="Basic and acidic residues" evidence="2">
    <location>
        <begin position="482"/>
        <end position="503"/>
    </location>
</feature>